<dbReference type="Proteomes" id="UP000187203">
    <property type="component" value="Unassembled WGS sequence"/>
</dbReference>
<keyword evidence="2" id="KW-1185">Reference proteome</keyword>
<gene>
    <name evidence="1" type="ORF">COLO4_19366</name>
</gene>
<protein>
    <submittedName>
        <fullName evidence="1">Uncharacterized protein</fullName>
    </submittedName>
</protein>
<accession>A0A1R3J5I3</accession>
<dbReference type="EMBL" id="AWUE01016599">
    <property type="protein sequence ID" value="OMO90105.1"/>
    <property type="molecule type" value="Genomic_DNA"/>
</dbReference>
<sequence>MEKEEVQYGQVFCEIETFSTRTGRMRLSANHDR</sequence>
<organism evidence="1 2">
    <name type="scientific">Corchorus olitorius</name>
    <dbReference type="NCBI Taxonomy" id="93759"/>
    <lineage>
        <taxon>Eukaryota</taxon>
        <taxon>Viridiplantae</taxon>
        <taxon>Streptophyta</taxon>
        <taxon>Embryophyta</taxon>
        <taxon>Tracheophyta</taxon>
        <taxon>Spermatophyta</taxon>
        <taxon>Magnoliopsida</taxon>
        <taxon>eudicotyledons</taxon>
        <taxon>Gunneridae</taxon>
        <taxon>Pentapetalae</taxon>
        <taxon>rosids</taxon>
        <taxon>malvids</taxon>
        <taxon>Malvales</taxon>
        <taxon>Malvaceae</taxon>
        <taxon>Grewioideae</taxon>
        <taxon>Apeibeae</taxon>
        <taxon>Corchorus</taxon>
    </lineage>
</organism>
<proteinExistence type="predicted"/>
<comment type="caution">
    <text evidence="1">The sequence shown here is derived from an EMBL/GenBank/DDBJ whole genome shotgun (WGS) entry which is preliminary data.</text>
</comment>
<name>A0A1R3J5I3_9ROSI</name>
<reference evidence="2" key="1">
    <citation type="submission" date="2013-09" db="EMBL/GenBank/DDBJ databases">
        <title>Corchorus olitorius genome sequencing.</title>
        <authorList>
            <person name="Alam M."/>
            <person name="Haque M.S."/>
            <person name="Islam M.S."/>
            <person name="Emdad E.M."/>
            <person name="Islam M.M."/>
            <person name="Ahmed B."/>
            <person name="Halim A."/>
            <person name="Hossen Q.M.M."/>
            <person name="Hossain M.Z."/>
            <person name="Ahmed R."/>
            <person name="Khan M.M."/>
            <person name="Islam R."/>
            <person name="Rashid M.M."/>
            <person name="Khan S.A."/>
            <person name="Rahman M.S."/>
            <person name="Alam M."/>
            <person name="Yahiya A.S."/>
            <person name="Khan M.S."/>
            <person name="Azam M.S."/>
            <person name="Haque T."/>
            <person name="Lashkar M.Z.H."/>
            <person name="Akhand A.I."/>
            <person name="Morshed G."/>
            <person name="Roy S."/>
            <person name="Uddin K.S."/>
            <person name="Rabeya T."/>
            <person name="Hossain A.S."/>
            <person name="Chowdhury A."/>
            <person name="Snigdha A.R."/>
            <person name="Mortoza M.S."/>
            <person name="Matin S.A."/>
            <person name="Hoque S.M.E."/>
            <person name="Islam M.K."/>
            <person name="Roy D.K."/>
            <person name="Haider R."/>
            <person name="Moosa M.M."/>
            <person name="Elias S.M."/>
            <person name="Hasan A.M."/>
            <person name="Jahan S."/>
            <person name="Shafiuddin M."/>
            <person name="Mahmood N."/>
            <person name="Shommy N.S."/>
        </authorList>
    </citation>
    <scope>NUCLEOTIDE SEQUENCE [LARGE SCALE GENOMIC DNA]</scope>
    <source>
        <strain evidence="2">cv. O-4</strain>
    </source>
</reference>
<dbReference type="AlphaFoldDB" id="A0A1R3J5I3"/>
<evidence type="ECO:0000313" key="2">
    <source>
        <dbReference type="Proteomes" id="UP000187203"/>
    </source>
</evidence>
<evidence type="ECO:0000313" key="1">
    <source>
        <dbReference type="EMBL" id="OMO90105.1"/>
    </source>
</evidence>